<reference evidence="1 2" key="1">
    <citation type="journal article" date="2018" name="Nat. Genet.">
        <title>The Rosa genome provides new insights in the design of modern roses.</title>
        <authorList>
            <person name="Bendahmane M."/>
        </authorList>
    </citation>
    <scope>NUCLEOTIDE SEQUENCE [LARGE SCALE GENOMIC DNA]</scope>
    <source>
        <strain evidence="2">cv. Old Blush</strain>
    </source>
</reference>
<proteinExistence type="predicted"/>
<dbReference type="AlphaFoldDB" id="A0A2P6R9U1"/>
<dbReference type="Gramene" id="PRQ43200">
    <property type="protein sequence ID" value="PRQ43200"/>
    <property type="gene ID" value="RchiOBHm_Chr3g0465891"/>
</dbReference>
<keyword evidence="2" id="KW-1185">Reference proteome</keyword>
<protein>
    <submittedName>
        <fullName evidence="1">Uncharacterized protein</fullName>
    </submittedName>
</protein>
<sequence>MIAFGFQDWAFYLGIALYLDLSSFIKLQYFELLNCSSDAD</sequence>
<organism evidence="1 2">
    <name type="scientific">Rosa chinensis</name>
    <name type="common">China rose</name>
    <dbReference type="NCBI Taxonomy" id="74649"/>
    <lineage>
        <taxon>Eukaryota</taxon>
        <taxon>Viridiplantae</taxon>
        <taxon>Streptophyta</taxon>
        <taxon>Embryophyta</taxon>
        <taxon>Tracheophyta</taxon>
        <taxon>Spermatophyta</taxon>
        <taxon>Magnoliopsida</taxon>
        <taxon>eudicotyledons</taxon>
        <taxon>Gunneridae</taxon>
        <taxon>Pentapetalae</taxon>
        <taxon>rosids</taxon>
        <taxon>fabids</taxon>
        <taxon>Rosales</taxon>
        <taxon>Rosaceae</taxon>
        <taxon>Rosoideae</taxon>
        <taxon>Rosoideae incertae sedis</taxon>
        <taxon>Rosa</taxon>
    </lineage>
</organism>
<accession>A0A2P6R9U1</accession>
<dbReference type="EMBL" id="PDCK01000041">
    <property type="protein sequence ID" value="PRQ43200.1"/>
    <property type="molecule type" value="Genomic_DNA"/>
</dbReference>
<dbReference type="Proteomes" id="UP000238479">
    <property type="component" value="Chromosome 3"/>
</dbReference>
<comment type="caution">
    <text evidence="1">The sequence shown here is derived from an EMBL/GenBank/DDBJ whole genome shotgun (WGS) entry which is preliminary data.</text>
</comment>
<gene>
    <name evidence="1" type="ORF">RchiOBHm_Chr3g0465891</name>
</gene>
<name>A0A2P6R9U1_ROSCH</name>
<evidence type="ECO:0000313" key="1">
    <source>
        <dbReference type="EMBL" id="PRQ43200.1"/>
    </source>
</evidence>
<evidence type="ECO:0000313" key="2">
    <source>
        <dbReference type="Proteomes" id="UP000238479"/>
    </source>
</evidence>